<evidence type="ECO:0000256" key="1">
    <source>
        <dbReference type="ARBA" id="ARBA00022679"/>
    </source>
</evidence>
<evidence type="ECO:0000256" key="2">
    <source>
        <dbReference type="ARBA" id="ARBA00023315"/>
    </source>
</evidence>
<dbReference type="InterPro" id="IPR023213">
    <property type="entry name" value="CAT-like_dom_sf"/>
</dbReference>
<dbReference type="AlphaFoldDB" id="A0A2C9V3L0"/>
<proteinExistence type="predicted"/>
<dbReference type="Gramene" id="Manes.10G055900.1.v8.1">
    <property type="protein sequence ID" value="Manes.10G055900.1.v8.1.CDS.1"/>
    <property type="gene ID" value="Manes.10G055900.v8.1"/>
</dbReference>
<evidence type="ECO:0000313" key="3">
    <source>
        <dbReference type="EMBL" id="OAY38954.1"/>
    </source>
</evidence>
<keyword evidence="2" id="KW-0012">Acyltransferase</keyword>
<organism evidence="3 4">
    <name type="scientific">Manihot esculenta</name>
    <name type="common">Cassava</name>
    <name type="synonym">Jatropha manihot</name>
    <dbReference type="NCBI Taxonomy" id="3983"/>
    <lineage>
        <taxon>Eukaryota</taxon>
        <taxon>Viridiplantae</taxon>
        <taxon>Streptophyta</taxon>
        <taxon>Embryophyta</taxon>
        <taxon>Tracheophyta</taxon>
        <taxon>Spermatophyta</taxon>
        <taxon>Magnoliopsida</taxon>
        <taxon>eudicotyledons</taxon>
        <taxon>Gunneridae</taxon>
        <taxon>Pentapetalae</taxon>
        <taxon>rosids</taxon>
        <taxon>fabids</taxon>
        <taxon>Malpighiales</taxon>
        <taxon>Euphorbiaceae</taxon>
        <taxon>Crotonoideae</taxon>
        <taxon>Manihoteae</taxon>
        <taxon>Manihot</taxon>
    </lineage>
</organism>
<keyword evidence="1" id="KW-0808">Transferase</keyword>
<dbReference type="STRING" id="3983.A0A2C9V3L0"/>
<protein>
    <submittedName>
        <fullName evidence="3">Uncharacterized protein</fullName>
    </submittedName>
</protein>
<dbReference type="OMA" id="VQMITVA"/>
<sequence>MALPCSTKILEFCQVLPAYDSPESATEFSLPLTFFDIFWLKLSPVQRLFFYQLTGPSATPTFFNTVILPKLKHSLSLTLFHFLPLVGRLTWPPNCPKPFILYTPNDGVPLTVAESDADFDRLSSDDILDAVELHPYVPDLPVSDTMASILALEITLFPNKGFSIGYSINHAVLDGKSITMFMKSWAYMSKHGENGKQNTSILPEELAPFFDRNGIKDPLELGNLFLRQWESLSESEPMINSRSLKLLPQLGADIKKVRSTFHLTREEIIKLKNKVLSQLENPIPLSTFVVTCAYVLVCMVKAKGGDGNRMVWFLFAVDCRRRLDPPLPANYFGNCVAGHDVFTEARDFMEENGFSNIAKRLSGVIEGLEKDPLQGAEDKISSFKSEIRAGMQVIGLAGSTTFDVYGCDFGWGRPKKVEITSIDKTGAISLTQSRDGNRGIQIGLVLSRDEMEAFGSLFVDGLKHL</sequence>
<dbReference type="SUPFAM" id="SSF52777">
    <property type="entry name" value="CoA-dependent acyltransferases"/>
    <property type="match status" value="1"/>
</dbReference>
<dbReference type="PANTHER" id="PTHR31625">
    <property type="match status" value="1"/>
</dbReference>
<dbReference type="Proteomes" id="UP000091857">
    <property type="component" value="Chromosome 10"/>
</dbReference>
<evidence type="ECO:0000313" key="4">
    <source>
        <dbReference type="Proteomes" id="UP000091857"/>
    </source>
</evidence>
<dbReference type="Gene3D" id="3.30.559.10">
    <property type="entry name" value="Chloramphenicol acetyltransferase-like domain"/>
    <property type="match status" value="2"/>
</dbReference>
<keyword evidence="4" id="KW-1185">Reference proteome</keyword>
<dbReference type="Pfam" id="PF02458">
    <property type="entry name" value="Transferase"/>
    <property type="match status" value="1"/>
</dbReference>
<reference evidence="4" key="1">
    <citation type="journal article" date="2016" name="Nat. Biotechnol.">
        <title>Sequencing wild and cultivated cassava and related species reveals extensive interspecific hybridization and genetic diversity.</title>
        <authorList>
            <person name="Bredeson J.V."/>
            <person name="Lyons J.B."/>
            <person name="Prochnik S.E."/>
            <person name="Wu G.A."/>
            <person name="Ha C.M."/>
            <person name="Edsinger-Gonzales E."/>
            <person name="Grimwood J."/>
            <person name="Schmutz J."/>
            <person name="Rabbi I.Y."/>
            <person name="Egesi C."/>
            <person name="Nauluvula P."/>
            <person name="Lebot V."/>
            <person name="Ndunguru J."/>
            <person name="Mkamilo G."/>
            <person name="Bart R.S."/>
            <person name="Setter T.L."/>
            <person name="Gleadow R.M."/>
            <person name="Kulakow P."/>
            <person name="Ferguson M.E."/>
            <person name="Rounsley S."/>
            <person name="Rokhsar D.S."/>
        </authorList>
    </citation>
    <scope>NUCLEOTIDE SEQUENCE [LARGE SCALE GENOMIC DNA]</scope>
    <source>
        <strain evidence="4">cv. AM560-2</strain>
    </source>
</reference>
<dbReference type="GO" id="GO:0016747">
    <property type="term" value="F:acyltransferase activity, transferring groups other than amino-acyl groups"/>
    <property type="evidence" value="ECO:0007669"/>
    <property type="project" value="UniProtKB-ARBA"/>
</dbReference>
<dbReference type="InterPro" id="IPR051504">
    <property type="entry name" value="Plant_metabolite_acyltrans"/>
</dbReference>
<comment type="caution">
    <text evidence="3">The sequence shown here is derived from an EMBL/GenBank/DDBJ whole genome shotgun (WGS) entry which is preliminary data.</text>
</comment>
<dbReference type="OrthoDB" id="1862401at2759"/>
<name>A0A2C9V3L0_MANES</name>
<gene>
    <name evidence="3" type="ORF">MANES_10G055900v8</name>
</gene>
<accession>A0A2C9V3L0</accession>
<dbReference type="EMBL" id="CM004396">
    <property type="protein sequence ID" value="OAY38954.1"/>
    <property type="molecule type" value="Genomic_DNA"/>
</dbReference>